<gene>
    <name evidence="2" type="ORF">SPIL2461_LOCUS11996</name>
</gene>
<evidence type="ECO:0000313" key="2">
    <source>
        <dbReference type="EMBL" id="CAE7472520.1"/>
    </source>
</evidence>
<dbReference type="Proteomes" id="UP000649617">
    <property type="component" value="Unassembled WGS sequence"/>
</dbReference>
<reference evidence="2" key="1">
    <citation type="submission" date="2021-02" db="EMBL/GenBank/DDBJ databases">
        <authorList>
            <person name="Dougan E. K."/>
            <person name="Rhodes N."/>
            <person name="Thang M."/>
            <person name="Chan C."/>
        </authorList>
    </citation>
    <scope>NUCLEOTIDE SEQUENCE</scope>
</reference>
<accession>A0A812SF06</accession>
<dbReference type="EMBL" id="CAJNIZ010023891">
    <property type="protein sequence ID" value="CAE7472520.1"/>
    <property type="molecule type" value="Genomic_DNA"/>
</dbReference>
<name>A0A812SF06_SYMPI</name>
<organism evidence="2 3">
    <name type="scientific">Symbiodinium pilosum</name>
    <name type="common">Dinoflagellate</name>
    <dbReference type="NCBI Taxonomy" id="2952"/>
    <lineage>
        <taxon>Eukaryota</taxon>
        <taxon>Sar</taxon>
        <taxon>Alveolata</taxon>
        <taxon>Dinophyceae</taxon>
        <taxon>Suessiales</taxon>
        <taxon>Symbiodiniaceae</taxon>
        <taxon>Symbiodinium</taxon>
    </lineage>
</organism>
<evidence type="ECO:0000256" key="1">
    <source>
        <dbReference type="SAM" id="MobiDB-lite"/>
    </source>
</evidence>
<evidence type="ECO:0000313" key="3">
    <source>
        <dbReference type="Proteomes" id="UP000649617"/>
    </source>
</evidence>
<feature type="region of interest" description="Disordered" evidence="1">
    <location>
        <begin position="1"/>
        <end position="32"/>
    </location>
</feature>
<protein>
    <submittedName>
        <fullName evidence="2">Uncharacterized protein</fullName>
    </submittedName>
</protein>
<keyword evidence="3" id="KW-1185">Reference proteome</keyword>
<proteinExistence type="predicted"/>
<comment type="caution">
    <text evidence="2">The sequence shown here is derived from an EMBL/GenBank/DDBJ whole genome shotgun (WGS) entry which is preliminary data.</text>
</comment>
<sequence length="54" mass="5809">MGHFMLSPRKAEAALEAQRGEDGAGGRAIQFTGDNTGAEDTYYRLQSLFTETAA</sequence>
<dbReference type="AlphaFoldDB" id="A0A812SF06"/>
<feature type="compositionally biased region" description="Basic and acidic residues" evidence="1">
    <location>
        <begin position="9"/>
        <end position="24"/>
    </location>
</feature>